<accession>F8MSF9</accession>
<dbReference type="AlphaFoldDB" id="F8MSF9"/>
<evidence type="ECO:0000313" key="1">
    <source>
        <dbReference type="EMBL" id="EGO55899.1"/>
    </source>
</evidence>
<dbReference type="GeneID" id="20823435"/>
<dbReference type="Proteomes" id="UP000008065">
    <property type="component" value="Unassembled WGS sequence"/>
</dbReference>
<protein>
    <submittedName>
        <fullName evidence="1">Uncharacterized protein</fullName>
    </submittedName>
</protein>
<proteinExistence type="predicted"/>
<sequence>MNEMPGTDGSGEYQCCISNADATVRDAKKTTGGACVRWVARTVEDEGKWGIESCNSAPVLGKTRMNGI</sequence>
<dbReference type="EMBL" id="GL891306">
    <property type="protein sequence ID" value="EGO55899.1"/>
    <property type="molecule type" value="Genomic_DNA"/>
</dbReference>
<dbReference type="HOGENOM" id="CLU_2794570_0_0_1"/>
<dbReference type="RefSeq" id="XP_009853668.1">
    <property type="nucleotide sequence ID" value="XM_009855366.1"/>
</dbReference>
<reference evidence="2" key="1">
    <citation type="journal article" date="2011" name="Genetics">
        <title>Massive changes in genome architecture accompany the transition to self-fertility in the filamentous fungus Neurospora tetrasperma.</title>
        <authorList>
            <person name="Ellison C.E."/>
            <person name="Stajich J.E."/>
            <person name="Jacobson D.J."/>
            <person name="Natvig D.O."/>
            <person name="Lapidus A."/>
            <person name="Foster B."/>
            <person name="Aerts A."/>
            <person name="Riley R."/>
            <person name="Lindquist E.A."/>
            <person name="Grigoriev I.V."/>
            <person name="Taylor J.W."/>
        </authorList>
    </citation>
    <scope>NUCLEOTIDE SEQUENCE [LARGE SCALE GENOMIC DNA]</scope>
    <source>
        <strain evidence="2">FGSC 2508 / P0657</strain>
    </source>
</reference>
<name>F8MSF9_NEUT8</name>
<keyword evidence="2" id="KW-1185">Reference proteome</keyword>
<evidence type="ECO:0000313" key="2">
    <source>
        <dbReference type="Proteomes" id="UP000008065"/>
    </source>
</evidence>
<gene>
    <name evidence="1" type="ORF">NEUTE1DRAFT_117952</name>
</gene>
<organism evidence="1 2">
    <name type="scientific">Neurospora tetrasperma (strain FGSC 2508 / ATCC MYA-4615 / P0657)</name>
    <dbReference type="NCBI Taxonomy" id="510951"/>
    <lineage>
        <taxon>Eukaryota</taxon>
        <taxon>Fungi</taxon>
        <taxon>Dikarya</taxon>
        <taxon>Ascomycota</taxon>
        <taxon>Pezizomycotina</taxon>
        <taxon>Sordariomycetes</taxon>
        <taxon>Sordariomycetidae</taxon>
        <taxon>Sordariales</taxon>
        <taxon>Sordariaceae</taxon>
        <taxon>Neurospora</taxon>
    </lineage>
</organism>
<dbReference type="KEGG" id="nte:NEUTE1DRAFT117952"/>
<dbReference type="VEuPathDB" id="FungiDB:NEUTE1DRAFT_117952"/>